<dbReference type="Gene3D" id="3.30.70.340">
    <property type="entry name" value="Metallocarboxypeptidase-like"/>
    <property type="match status" value="1"/>
</dbReference>
<evidence type="ECO:0000259" key="4">
    <source>
        <dbReference type="Pfam" id="PF02244"/>
    </source>
</evidence>
<evidence type="ECO:0000256" key="2">
    <source>
        <dbReference type="ARBA" id="ARBA00022833"/>
    </source>
</evidence>
<evidence type="ECO:0000313" key="5">
    <source>
        <dbReference type="EMBL" id="CAD7449349.1"/>
    </source>
</evidence>
<dbReference type="GO" id="GO:0046872">
    <property type="term" value="F:metal ion binding"/>
    <property type="evidence" value="ECO:0007669"/>
    <property type="project" value="UniProtKB-KW"/>
</dbReference>
<evidence type="ECO:0000256" key="3">
    <source>
        <dbReference type="SAM" id="Phobius"/>
    </source>
</evidence>
<dbReference type="EMBL" id="OD571533">
    <property type="protein sequence ID" value="CAD7449349.1"/>
    <property type="molecule type" value="Genomic_DNA"/>
</dbReference>
<sequence length="176" mass="20580">MPQNGIDPDNKRYFKVSSPPFQFRMVFMTTVFVTFIAHVMGKHHYKQIYHNPAMSDFRGWSSMDHERLSSNHRGSVDSKRLFSKTFSNLSRNNVHEEMNEKNYTGYMMFSLTMNPNQLKLLWKFSEKKTLDIWSGAPDGETTTLDILVAPDIKTSFKDFVTQYNISHSVAIEDYQM</sequence>
<accession>A0A7R9F9V7</accession>
<dbReference type="SUPFAM" id="SSF54897">
    <property type="entry name" value="Protease propeptides/inhibitors"/>
    <property type="match status" value="1"/>
</dbReference>
<evidence type="ECO:0000256" key="1">
    <source>
        <dbReference type="ARBA" id="ARBA00022723"/>
    </source>
</evidence>
<dbReference type="InterPro" id="IPR036990">
    <property type="entry name" value="M14A-like_propep"/>
</dbReference>
<gene>
    <name evidence="5" type="ORF">TBIB3V08_LOCUS11624</name>
</gene>
<keyword evidence="2" id="KW-0862">Zinc</keyword>
<organism evidence="5">
    <name type="scientific">Timema bartmani</name>
    <dbReference type="NCBI Taxonomy" id="61472"/>
    <lineage>
        <taxon>Eukaryota</taxon>
        <taxon>Metazoa</taxon>
        <taxon>Ecdysozoa</taxon>
        <taxon>Arthropoda</taxon>
        <taxon>Hexapoda</taxon>
        <taxon>Insecta</taxon>
        <taxon>Pterygota</taxon>
        <taxon>Neoptera</taxon>
        <taxon>Polyneoptera</taxon>
        <taxon>Phasmatodea</taxon>
        <taxon>Timematodea</taxon>
        <taxon>Timematoidea</taxon>
        <taxon>Timematidae</taxon>
        <taxon>Timema</taxon>
    </lineage>
</organism>
<name>A0A7R9F9V7_9NEOP</name>
<dbReference type="InterPro" id="IPR003146">
    <property type="entry name" value="M14A_act_pep"/>
</dbReference>
<keyword evidence="1" id="KW-0479">Metal-binding</keyword>
<proteinExistence type="predicted"/>
<reference evidence="5" key="1">
    <citation type="submission" date="2020-11" db="EMBL/GenBank/DDBJ databases">
        <authorList>
            <person name="Tran Van P."/>
        </authorList>
    </citation>
    <scope>NUCLEOTIDE SEQUENCE</scope>
</reference>
<keyword evidence="3" id="KW-0812">Transmembrane</keyword>
<feature type="domain" description="Carboxypeptidase activation peptide" evidence="4">
    <location>
        <begin position="114"/>
        <end position="175"/>
    </location>
</feature>
<keyword evidence="3" id="KW-0472">Membrane</keyword>
<dbReference type="AlphaFoldDB" id="A0A7R9F9V7"/>
<keyword evidence="3" id="KW-1133">Transmembrane helix</keyword>
<protein>
    <recommendedName>
        <fullName evidence="4">Carboxypeptidase activation peptide domain-containing protein</fullName>
    </recommendedName>
</protein>
<dbReference type="Pfam" id="PF02244">
    <property type="entry name" value="Propep_M14"/>
    <property type="match status" value="1"/>
</dbReference>
<feature type="transmembrane region" description="Helical" evidence="3">
    <location>
        <begin position="21"/>
        <end position="40"/>
    </location>
</feature>